<keyword evidence="4" id="KW-1185">Reference proteome</keyword>
<comment type="caution">
    <text evidence="3">The sequence shown here is derived from an EMBL/GenBank/DDBJ whole genome shotgun (WGS) entry which is preliminary data.</text>
</comment>
<dbReference type="EMBL" id="PVUE01000002">
    <property type="protein sequence ID" value="PRZ43677.1"/>
    <property type="molecule type" value="Genomic_DNA"/>
</dbReference>
<dbReference type="AlphaFoldDB" id="A0A2T1A5B7"/>
<protein>
    <submittedName>
        <fullName evidence="3">Uncharacterized protein DUF222</fullName>
    </submittedName>
</protein>
<feature type="domain" description="HNH nuclease" evidence="2">
    <location>
        <begin position="445"/>
        <end position="496"/>
    </location>
</feature>
<dbReference type="InterPro" id="IPR003615">
    <property type="entry name" value="HNH_nuc"/>
</dbReference>
<gene>
    <name evidence="3" type="ORF">CLV47_102368</name>
</gene>
<dbReference type="InterPro" id="IPR003870">
    <property type="entry name" value="DUF222"/>
</dbReference>
<evidence type="ECO:0000313" key="4">
    <source>
        <dbReference type="Proteomes" id="UP000237752"/>
    </source>
</evidence>
<accession>A0A2T1A5B7</accession>
<proteinExistence type="predicted"/>
<reference evidence="3 4" key="1">
    <citation type="submission" date="2018-03" db="EMBL/GenBank/DDBJ databases">
        <title>Genomic Encyclopedia of Archaeal and Bacterial Type Strains, Phase II (KMG-II): from individual species to whole genera.</title>
        <authorList>
            <person name="Goeker M."/>
        </authorList>
    </citation>
    <scope>NUCLEOTIDE SEQUENCE [LARGE SCALE GENOMIC DNA]</scope>
    <source>
        <strain evidence="3 4">DSM 100065</strain>
    </source>
</reference>
<feature type="compositionally biased region" description="Polar residues" evidence="1">
    <location>
        <begin position="369"/>
        <end position="379"/>
    </location>
</feature>
<sequence>MNNLKIVVHLSYHRDMRRSRRTPHDPIGLINDDDVLYGGEFTTAIATLSTLETAAARHHHAEITALVTAHRNCAQFLEADADPAAVRAHGPHWRVDTWLSARQILLAEYAPACALSLSTASSRINHALAAHTNHPDAVTALLHPASGMTVQKLRILIRETEALHHQQCAELDAIVLPRAAGDNTAQWRRRIRAALLAVLGTPIAKKIRKNRQSQRYVAISPDGDIAHLLGELPLAQAQAFTTALDDLAGDAAPGDTRTHQQRRADALLTCVLGPAAFTRDHSGDPGTACFDEDGQYTIIDPAETGQVTEMWDLIRQLSACIDLTLPRTPLVTVDVTIPAAILAGADTAARATTQAGPACPACGSHQPDPASNTSNTGTSEEAGATDANVTTTDLRAHAVINGLGPIDPDLARTLATDARWRRIVNDPITGIVYDVGTTRYRPPADMRRRIVARDGVCRFPGCTRKAVYCHLDHVTAYPAGPTADANLAALCEFHHRIKHQTGWTPTMHTDGRIDWISPTGRKYTTYPINRQAPPRTTAA</sequence>
<dbReference type="SMART" id="SM00507">
    <property type="entry name" value="HNHc"/>
    <property type="match status" value="1"/>
</dbReference>
<evidence type="ECO:0000313" key="3">
    <source>
        <dbReference type="EMBL" id="PRZ43677.1"/>
    </source>
</evidence>
<evidence type="ECO:0000259" key="2">
    <source>
        <dbReference type="SMART" id="SM00507"/>
    </source>
</evidence>
<organism evidence="3 4">
    <name type="scientific">Antricoccus suffuscus</name>
    <dbReference type="NCBI Taxonomy" id="1629062"/>
    <lineage>
        <taxon>Bacteria</taxon>
        <taxon>Bacillati</taxon>
        <taxon>Actinomycetota</taxon>
        <taxon>Actinomycetes</taxon>
        <taxon>Geodermatophilales</taxon>
        <taxon>Antricoccaceae</taxon>
        <taxon>Antricoccus</taxon>
    </lineage>
</organism>
<evidence type="ECO:0000256" key="1">
    <source>
        <dbReference type="SAM" id="MobiDB-lite"/>
    </source>
</evidence>
<dbReference type="Pfam" id="PF02720">
    <property type="entry name" value="DUF222"/>
    <property type="match status" value="1"/>
</dbReference>
<dbReference type="Proteomes" id="UP000237752">
    <property type="component" value="Unassembled WGS sequence"/>
</dbReference>
<name>A0A2T1A5B7_9ACTN</name>
<dbReference type="CDD" id="cd00085">
    <property type="entry name" value="HNHc"/>
    <property type="match status" value="1"/>
</dbReference>
<feature type="region of interest" description="Disordered" evidence="1">
    <location>
        <begin position="355"/>
        <end position="386"/>
    </location>
</feature>